<proteinExistence type="inferred from homology"/>
<dbReference type="InterPro" id="IPR035906">
    <property type="entry name" value="MetI-like_sf"/>
</dbReference>
<evidence type="ECO:0000256" key="3">
    <source>
        <dbReference type="ARBA" id="ARBA00022475"/>
    </source>
</evidence>
<accession>A0A4Q7P483</accession>
<dbReference type="OrthoDB" id="157184at2"/>
<reference evidence="9 10" key="1">
    <citation type="submission" date="2019-02" db="EMBL/GenBank/DDBJ databases">
        <title>Genomic Encyclopedia of Type Strains, Phase IV (KMG-IV): sequencing the most valuable type-strain genomes for metagenomic binning, comparative biology and taxonomic classification.</title>
        <authorList>
            <person name="Goeker M."/>
        </authorList>
    </citation>
    <scope>NUCLEOTIDE SEQUENCE [LARGE SCALE GENOMIC DNA]</scope>
    <source>
        <strain evidence="9 10">DSM 29486</strain>
    </source>
</reference>
<comment type="similarity">
    <text evidence="7">Belongs to the binding-protein-dependent transport system permease family.</text>
</comment>
<dbReference type="Proteomes" id="UP000292927">
    <property type="component" value="Unassembled WGS sequence"/>
</dbReference>
<evidence type="ECO:0000256" key="6">
    <source>
        <dbReference type="ARBA" id="ARBA00023136"/>
    </source>
</evidence>
<comment type="subcellular location">
    <subcellularLocation>
        <location evidence="1 7">Cell membrane</location>
        <topology evidence="1 7">Multi-pass membrane protein</topology>
    </subcellularLocation>
</comment>
<evidence type="ECO:0000256" key="5">
    <source>
        <dbReference type="ARBA" id="ARBA00022989"/>
    </source>
</evidence>
<feature type="transmembrane region" description="Helical" evidence="7">
    <location>
        <begin position="251"/>
        <end position="272"/>
    </location>
</feature>
<evidence type="ECO:0000259" key="8">
    <source>
        <dbReference type="PROSITE" id="PS50928"/>
    </source>
</evidence>
<sequence>MIRKKLDFGRIIIGIVLIGFAFLCLIPFYYILMVSFSDPALVKEGEVILFPKGFSTKAYEMIIRDQKFFRGFGVSVFRTVVGTALAMIVQCMFAYAVSRKHLAGRKWFMKLVIFAVLFNGGIIPTYLTICYTGIFDTIWALILPMAVNPWNTIILISFFSALPEGLEESAVIDGASDVKIFFKIAMPLSKPAIATIGLFTAVSHWNALMDAVIYINDSKLKPLQSYLIDLVMRSSTQEMFGSMAEQEIPTLSIQTAAIFASTLPILVVYPFVQKFFVKGVMIGAIKG</sequence>
<feature type="transmembrane region" description="Helical" evidence="7">
    <location>
        <begin position="12"/>
        <end position="32"/>
    </location>
</feature>
<comment type="caution">
    <text evidence="9">The sequence shown here is derived from an EMBL/GenBank/DDBJ whole genome shotgun (WGS) entry which is preliminary data.</text>
</comment>
<dbReference type="PANTHER" id="PTHR43744:SF9">
    <property type="entry name" value="POLYGALACTURONAN_RHAMNOGALACTURONAN TRANSPORT SYSTEM PERMEASE PROTEIN YTCP"/>
    <property type="match status" value="1"/>
</dbReference>
<dbReference type="EMBL" id="SGXF01000004">
    <property type="protein sequence ID" value="RZS94250.1"/>
    <property type="molecule type" value="Genomic_DNA"/>
</dbReference>
<dbReference type="Pfam" id="PF00528">
    <property type="entry name" value="BPD_transp_1"/>
    <property type="match status" value="1"/>
</dbReference>
<keyword evidence="3" id="KW-1003">Cell membrane</keyword>
<evidence type="ECO:0000256" key="1">
    <source>
        <dbReference type="ARBA" id="ARBA00004651"/>
    </source>
</evidence>
<feature type="transmembrane region" description="Helical" evidence="7">
    <location>
        <begin position="138"/>
        <end position="159"/>
    </location>
</feature>
<dbReference type="SUPFAM" id="SSF161098">
    <property type="entry name" value="MetI-like"/>
    <property type="match status" value="1"/>
</dbReference>
<evidence type="ECO:0000256" key="7">
    <source>
        <dbReference type="RuleBase" id="RU363032"/>
    </source>
</evidence>
<dbReference type="GO" id="GO:0005886">
    <property type="term" value="C:plasma membrane"/>
    <property type="evidence" value="ECO:0007669"/>
    <property type="project" value="UniProtKB-SubCell"/>
</dbReference>
<dbReference type="AlphaFoldDB" id="A0A4Q7P483"/>
<dbReference type="GO" id="GO:0055085">
    <property type="term" value="P:transmembrane transport"/>
    <property type="evidence" value="ECO:0007669"/>
    <property type="project" value="InterPro"/>
</dbReference>
<organism evidence="9 10">
    <name type="scientific">Cuneatibacter caecimuris</name>
    <dbReference type="NCBI Taxonomy" id="1796618"/>
    <lineage>
        <taxon>Bacteria</taxon>
        <taxon>Bacillati</taxon>
        <taxon>Bacillota</taxon>
        <taxon>Clostridia</taxon>
        <taxon>Lachnospirales</taxon>
        <taxon>Lachnospiraceae</taxon>
        <taxon>Cuneatibacter</taxon>
    </lineage>
</organism>
<keyword evidence="6 7" id="KW-0472">Membrane</keyword>
<keyword evidence="5 7" id="KW-1133">Transmembrane helix</keyword>
<dbReference type="PANTHER" id="PTHR43744">
    <property type="entry name" value="ABC TRANSPORTER PERMEASE PROTEIN MG189-RELATED-RELATED"/>
    <property type="match status" value="1"/>
</dbReference>
<keyword evidence="4 7" id="KW-0812">Transmembrane</keyword>
<dbReference type="PROSITE" id="PS50928">
    <property type="entry name" value="ABC_TM1"/>
    <property type="match status" value="1"/>
</dbReference>
<keyword evidence="2 7" id="KW-0813">Transport</keyword>
<feature type="domain" description="ABC transmembrane type-1" evidence="8">
    <location>
        <begin position="72"/>
        <end position="269"/>
    </location>
</feature>
<protein>
    <submittedName>
        <fullName evidence="9">Putative aldouronate transport system permease protein</fullName>
    </submittedName>
</protein>
<dbReference type="CDD" id="cd06261">
    <property type="entry name" value="TM_PBP2"/>
    <property type="match status" value="1"/>
</dbReference>
<feature type="transmembrane region" description="Helical" evidence="7">
    <location>
        <begin position="76"/>
        <end position="95"/>
    </location>
</feature>
<gene>
    <name evidence="9" type="ORF">EV209_2088</name>
</gene>
<evidence type="ECO:0000256" key="2">
    <source>
        <dbReference type="ARBA" id="ARBA00022448"/>
    </source>
</evidence>
<feature type="transmembrane region" description="Helical" evidence="7">
    <location>
        <begin position="107"/>
        <end position="126"/>
    </location>
</feature>
<evidence type="ECO:0000256" key="4">
    <source>
        <dbReference type="ARBA" id="ARBA00022692"/>
    </source>
</evidence>
<keyword evidence="10" id="KW-1185">Reference proteome</keyword>
<dbReference type="InterPro" id="IPR000515">
    <property type="entry name" value="MetI-like"/>
</dbReference>
<evidence type="ECO:0000313" key="9">
    <source>
        <dbReference type="EMBL" id="RZS94250.1"/>
    </source>
</evidence>
<dbReference type="RefSeq" id="WP_130435379.1">
    <property type="nucleotide sequence ID" value="NZ_SGXF01000004.1"/>
</dbReference>
<dbReference type="Gene3D" id="1.10.3720.10">
    <property type="entry name" value="MetI-like"/>
    <property type="match status" value="1"/>
</dbReference>
<name>A0A4Q7P483_9FIRM</name>
<evidence type="ECO:0000313" key="10">
    <source>
        <dbReference type="Proteomes" id="UP000292927"/>
    </source>
</evidence>